<dbReference type="Gene3D" id="3.20.20.100">
    <property type="entry name" value="NADP-dependent oxidoreductase domain"/>
    <property type="match status" value="1"/>
</dbReference>
<dbReference type="Proteomes" id="UP000317421">
    <property type="component" value="Unassembled WGS sequence"/>
</dbReference>
<reference evidence="3 4" key="1">
    <citation type="submission" date="2019-02" db="EMBL/GenBank/DDBJ databases">
        <title>Deep-cultivation of Planctomycetes and their phenomic and genomic characterization uncovers novel biology.</title>
        <authorList>
            <person name="Wiegand S."/>
            <person name="Jogler M."/>
            <person name="Boedeker C."/>
            <person name="Pinto D."/>
            <person name="Vollmers J."/>
            <person name="Rivas-Marin E."/>
            <person name="Kohn T."/>
            <person name="Peeters S.H."/>
            <person name="Heuer A."/>
            <person name="Rast P."/>
            <person name="Oberbeckmann S."/>
            <person name="Bunk B."/>
            <person name="Jeske O."/>
            <person name="Meyerdierks A."/>
            <person name="Storesund J.E."/>
            <person name="Kallscheuer N."/>
            <person name="Luecker S."/>
            <person name="Lage O.M."/>
            <person name="Pohl T."/>
            <person name="Merkel B.J."/>
            <person name="Hornburger P."/>
            <person name="Mueller R.-W."/>
            <person name="Bruemmer F."/>
            <person name="Labrenz M."/>
            <person name="Spormann A.M."/>
            <person name="Op Den Camp H."/>
            <person name="Overmann J."/>
            <person name="Amann R."/>
            <person name="Jetten M.S.M."/>
            <person name="Mascher T."/>
            <person name="Medema M.H."/>
            <person name="Devos D.P."/>
            <person name="Kaster A.-K."/>
            <person name="Ovreas L."/>
            <person name="Rohde M."/>
            <person name="Galperin M.Y."/>
            <person name="Jogler C."/>
        </authorList>
    </citation>
    <scope>NUCLEOTIDE SEQUENCE [LARGE SCALE GENOMIC DNA]</scope>
    <source>
        <strain evidence="3 4">Pla108</strain>
    </source>
</reference>
<dbReference type="Pfam" id="PF00248">
    <property type="entry name" value="Aldo_ket_red"/>
    <property type="match status" value="1"/>
</dbReference>
<organism evidence="3 4">
    <name type="scientific">Botrimarina colliarenosi</name>
    <dbReference type="NCBI Taxonomy" id="2528001"/>
    <lineage>
        <taxon>Bacteria</taxon>
        <taxon>Pseudomonadati</taxon>
        <taxon>Planctomycetota</taxon>
        <taxon>Planctomycetia</taxon>
        <taxon>Pirellulales</taxon>
        <taxon>Lacipirellulaceae</taxon>
        <taxon>Botrimarina</taxon>
    </lineage>
</organism>
<dbReference type="RefSeq" id="WP_146445822.1">
    <property type="nucleotide sequence ID" value="NZ_SJPR01000004.1"/>
</dbReference>
<dbReference type="GO" id="GO:0005829">
    <property type="term" value="C:cytosol"/>
    <property type="evidence" value="ECO:0007669"/>
    <property type="project" value="TreeGrafter"/>
</dbReference>
<dbReference type="GO" id="GO:0016491">
    <property type="term" value="F:oxidoreductase activity"/>
    <property type="evidence" value="ECO:0007669"/>
    <property type="project" value="UniProtKB-KW"/>
</dbReference>
<dbReference type="EC" id="1.1.1.-" evidence="3"/>
<dbReference type="OrthoDB" id="9804790at2"/>
<name>A0A5C6A9N5_9BACT</name>
<dbReference type="SUPFAM" id="SSF51430">
    <property type="entry name" value="NAD(P)-linked oxidoreductase"/>
    <property type="match status" value="1"/>
</dbReference>
<feature type="domain" description="NADP-dependent oxidoreductase" evidence="2">
    <location>
        <begin position="15"/>
        <end position="310"/>
    </location>
</feature>
<dbReference type="InterPro" id="IPR023210">
    <property type="entry name" value="NADP_OxRdtase_dom"/>
</dbReference>
<keyword evidence="4" id="KW-1185">Reference proteome</keyword>
<dbReference type="PRINTS" id="PR00069">
    <property type="entry name" value="ALDKETRDTASE"/>
</dbReference>
<dbReference type="PANTHER" id="PTHR43364">
    <property type="entry name" value="NADH-SPECIFIC METHYLGLYOXAL REDUCTASE-RELATED"/>
    <property type="match status" value="1"/>
</dbReference>
<evidence type="ECO:0000256" key="1">
    <source>
        <dbReference type="ARBA" id="ARBA00023002"/>
    </source>
</evidence>
<evidence type="ECO:0000313" key="3">
    <source>
        <dbReference type="EMBL" id="TWT96028.1"/>
    </source>
</evidence>
<gene>
    <name evidence="3" type="primary">yhdN_2</name>
    <name evidence="3" type="ORF">Pla108_31090</name>
</gene>
<dbReference type="CDD" id="cd19084">
    <property type="entry name" value="AKR_AKR11B1-like"/>
    <property type="match status" value="1"/>
</dbReference>
<evidence type="ECO:0000259" key="2">
    <source>
        <dbReference type="Pfam" id="PF00248"/>
    </source>
</evidence>
<proteinExistence type="predicted"/>
<sequence>MKRPLGKTELEVTPVALGCWPLAGVTTLEATHADGVATVLAAIDSGINHLDTAYVYGPNGESDRILAEALAGRRDEVVLASKVGVHYATTDSGGEPEMVTCGHPEQLRQECEELLQRLNTDRVDLLYLHSPDPEVPLADSAGALAELMSEGKTRSVGVSNTQLEQTKEFAAACPLSAVQLPYNMLQRDIEERTLPWCQEQGVAAMVYWPLMKGLLAGKLGRDATLDERDSRRKYPMYQGDEWRRNQDFLDALRAVAEAADVTVAQLAVHWTLSQPGVTSVLCGAKRPEQIRETAAAMRLALSADLAERVAGAIRNRGEAASKRTFT</sequence>
<dbReference type="EMBL" id="SJPR01000004">
    <property type="protein sequence ID" value="TWT96028.1"/>
    <property type="molecule type" value="Genomic_DNA"/>
</dbReference>
<protein>
    <submittedName>
        <fullName evidence="3">General stress protein 69</fullName>
        <ecNumber evidence="3">1.1.1.-</ecNumber>
    </submittedName>
</protein>
<dbReference type="PANTHER" id="PTHR43364:SF4">
    <property type="entry name" value="NAD(P)-LINKED OXIDOREDUCTASE SUPERFAMILY PROTEIN"/>
    <property type="match status" value="1"/>
</dbReference>
<dbReference type="InterPro" id="IPR036812">
    <property type="entry name" value="NAD(P)_OxRdtase_dom_sf"/>
</dbReference>
<evidence type="ECO:0000313" key="4">
    <source>
        <dbReference type="Proteomes" id="UP000317421"/>
    </source>
</evidence>
<accession>A0A5C6A9N5</accession>
<dbReference type="InterPro" id="IPR050523">
    <property type="entry name" value="AKR_Detox_Biosynth"/>
</dbReference>
<dbReference type="InterPro" id="IPR020471">
    <property type="entry name" value="AKR"/>
</dbReference>
<keyword evidence="1 3" id="KW-0560">Oxidoreductase</keyword>
<dbReference type="AlphaFoldDB" id="A0A5C6A9N5"/>
<comment type="caution">
    <text evidence="3">The sequence shown here is derived from an EMBL/GenBank/DDBJ whole genome shotgun (WGS) entry which is preliminary data.</text>
</comment>